<dbReference type="InterPro" id="IPR047801">
    <property type="entry name" value="Peptidase_C45"/>
</dbReference>
<gene>
    <name evidence="2" type="ORF">VHEMI10528</name>
</gene>
<sequence length="352" mass="37803">MLEIACTGTPYEIGLHYGSQAAKLIKGSVEFYDDYIFRSTKLNWSKVVEIANKILPFLEKHAPHLIEELKGISEGSGVPFGSILALNTRTEVSMGMLADGCTTLAFKTADVSVAGQNWDWECAQKARLVLLHIKSAADTPQKPNISVVTEAGLLAKSGINSAGVAVFINAIWARGVNFEALPVHFALRLVLESTDRAQAVSTLKSLGLGTAVHVMVADATGATSIEGSHLDTVLLEMVDGRIAHTNHFLTEHADGVVGVHLFADTTQRMERVTKLLRAAQAPAGSDTGVSIIEHILEDDQGFPTSINRKATGKETSETLFSIVADLRAGTARVRLGRPSENEGIWNLQPAKL</sequence>
<dbReference type="InterPro" id="IPR047794">
    <property type="entry name" value="C45_proenzyme-like"/>
</dbReference>
<accession>A0A0A1TS04</accession>
<name>A0A0A1TS04_9HYPO</name>
<dbReference type="HOGENOM" id="CLU_037787_1_0_1"/>
<evidence type="ECO:0000313" key="3">
    <source>
        <dbReference type="Proteomes" id="UP000039046"/>
    </source>
</evidence>
<evidence type="ECO:0000313" key="2">
    <source>
        <dbReference type="EMBL" id="CEJ95025.1"/>
    </source>
</evidence>
<feature type="domain" description="Peptidase C45 hydrolase" evidence="1">
    <location>
        <begin position="110"/>
        <end position="339"/>
    </location>
</feature>
<dbReference type="AlphaFoldDB" id="A0A0A1TS04"/>
<proteinExistence type="predicted"/>
<dbReference type="PANTHER" id="PTHR34180">
    <property type="entry name" value="PEPTIDASE C45"/>
    <property type="match status" value="1"/>
</dbReference>
<dbReference type="Gene3D" id="3.60.60.10">
    <property type="entry name" value="Penicillin V Acylase, Chain A"/>
    <property type="match status" value="1"/>
</dbReference>
<dbReference type="PANTHER" id="PTHR34180:SF1">
    <property type="entry name" value="BETA-ALANYL-DOPAMINE_CARCININE HYDROLASE"/>
    <property type="match status" value="1"/>
</dbReference>
<dbReference type="InterPro" id="IPR005079">
    <property type="entry name" value="Peptidase_C45_hydrolase"/>
</dbReference>
<keyword evidence="3" id="KW-1185">Reference proteome</keyword>
<organism evidence="2 3">
    <name type="scientific">[Torrubiella] hemipterigena</name>
    <dbReference type="NCBI Taxonomy" id="1531966"/>
    <lineage>
        <taxon>Eukaryota</taxon>
        <taxon>Fungi</taxon>
        <taxon>Dikarya</taxon>
        <taxon>Ascomycota</taxon>
        <taxon>Pezizomycotina</taxon>
        <taxon>Sordariomycetes</taxon>
        <taxon>Hypocreomycetidae</taxon>
        <taxon>Hypocreales</taxon>
        <taxon>Clavicipitaceae</taxon>
        <taxon>Clavicipitaceae incertae sedis</taxon>
        <taxon>'Torrubiella' clade</taxon>
    </lineage>
</organism>
<protein>
    <recommendedName>
        <fullName evidence="1">Peptidase C45 hydrolase domain-containing protein</fullName>
    </recommendedName>
</protein>
<dbReference type="NCBIfam" id="NF040521">
    <property type="entry name" value="C45_proenzyme"/>
    <property type="match status" value="1"/>
</dbReference>
<dbReference type="Proteomes" id="UP000039046">
    <property type="component" value="Unassembled WGS sequence"/>
</dbReference>
<dbReference type="EMBL" id="CDHN01000008">
    <property type="protein sequence ID" value="CEJ95025.1"/>
    <property type="molecule type" value="Genomic_DNA"/>
</dbReference>
<evidence type="ECO:0000259" key="1">
    <source>
        <dbReference type="Pfam" id="PF03417"/>
    </source>
</evidence>
<dbReference type="STRING" id="1531966.A0A0A1TS04"/>
<dbReference type="Gene3D" id="1.10.10.2120">
    <property type="match status" value="1"/>
</dbReference>
<dbReference type="Pfam" id="PF03417">
    <property type="entry name" value="AAT"/>
    <property type="match status" value="1"/>
</dbReference>
<reference evidence="2 3" key="1">
    <citation type="journal article" date="2015" name="Genome Announc.">
        <title>Draft Genome Sequence and Gene Annotation of the Entomopathogenic Fungus Verticillium hemipterigenum.</title>
        <authorList>
            <person name="Horn F."/>
            <person name="Habel A."/>
            <person name="Scharf D.H."/>
            <person name="Dworschak J."/>
            <person name="Brakhage A.A."/>
            <person name="Guthke R."/>
            <person name="Hertweck C."/>
            <person name="Linde J."/>
        </authorList>
    </citation>
    <scope>NUCLEOTIDE SEQUENCE [LARGE SCALE GENOMIC DNA]</scope>
</reference>
<dbReference type="OrthoDB" id="5150808at2759"/>